<evidence type="ECO:0000313" key="3">
    <source>
        <dbReference type="Proteomes" id="UP000735302"/>
    </source>
</evidence>
<comment type="caution">
    <text evidence="2">The sequence shown here is derived from an EMBL/GenBank/DDBJ whole genome shotgun (WGS) entry which is preliminary data.</text>
</comment>
<dbReference type="InterPro" id="IPR000477">
    <property type="entry name" value="RT_dom"/>
</dbReference>
<dbReference type="PROSITE" id="PS50878">
    <property type="entry name" value="RT_POL"/>
    <property type="match status" value="1"/>
</dbReference>
<keyword evidence="2" id="KW-0808">Transferase</keyword>
<accession>A0AAV4AVY0</accession>
<feature type="domain" description="Reverse transcriptase" evidence="1">
    <location>
        <begin position="1"/>
        <end position="212"/>
    </location>
</feature>
<keyword evidence="2" id="KW-0548">Nucleotidyltransferase</keyword>
<name>A0AAV4AVY0_9GAST</name>
<reference evidence="2 3" key="1">
    <citation type="journal article" date="2021" name="Elife">
        <title>Chloroplast acquisition without the gene transfer in kleptoplastic sea slugs, Plakobranchus ocellatus.</title>
        <authorList>
            <person name="Maeda T."/>
            <person name="Takahashi S."/>
            <person name="Yoshida T."/>
            <person name="Shimamura S."/>
            <person name="Takaki Y."/>
            <person name="Nagai Y."/>
            <person name="Toyoda A."/>
            <person name="Suzuki Y."/>
            <person name="Arimoto A."/>
            <person name="Ishii H."/>
            <person name="Satoh N."/>
            <person name="Nishiyama T."/>
            <person name="Hasebe M."/>
            <person name="Maruyama T."/>
            <person name="Minagawa J."/>
            <person name="Obokata J."/>
            <person name="Shigenobu S."/>
        </authorList>
    </citation>
    <scope>NUCLEOTIDE SEQUENCE [LARGE SCALE GENOMIC DNA]</scope>
</reference>
<keyword evidence="3" id="KW-1185">Reference proteome</keyword>
<dbReference type="EMBL" id="BLXT01004148">
    <property type="protein sequence ID" value="GFO10274.1"/>
    <property type="molecule type" value="Genomic_DNA"/>
</dbReference>
<evidence type="ECO:0000259" key="1">
    <source>
        <dbReference type="PROSITE" id="PS50878"/>
    </source>
</evidence>
<dbReference type="AlphaFoldDB" id="A0AAV4AVY0"/>
<organism evidence="2 3">
    <name type="scientific">Plakobranchus ocellatus</name>
    <dbReference type="NCBI Taxonomy" id="259542"/>
    <lineage>
        <taxon>Eukaryota</taxon>
        <taxon>Metazoa</taxon>
        <taxon>Spiralia</taxon>
        <taxon>Lophotrochozoa</taxon>
        <taxon>Mollusca</taxon>
        <taxon>Gastropoda</taxon>
        <taxon>Heterobranchia</taxon>
        <taxon>Euthyneura</taxon>
        <taxon>Panpulmonata</taxon>
        <taxon>Sacoglossa</taxon>
        <taxon>Placobranchoidea</taxon>
        <taxon>Plakobranchidae</taxon>
        <taxon>Plakobranchus</taxon>
    </lineage>
</organism>
<keyword evidence="2" id="KW-0695">RNA-directed DNA polymerase</keyword>
<dbReference type="PANTHER" id="PTHR19446">
    <property type="entry name" value="REVERSE TRANSCRIPTASES"/>
    <property type="match status" value="1"/>
</dbReference>
<dbReference type="Proteomes" id="UP000735302">
    <property type="component" value="Unassembled WGS sequence"/>
</dbReference>
<gene>
    <name evidence="2" type="ORF">PoB_003677900</name>
</gene>
<sequence>MTAEGVYIPKEQDSNGINQFHPISLLSVEGKIFFSVMASRLTKYLTENGYINNSVQKGGIPGVSGCLEHATMIWEAIQRAKSEKLNLGVIWLDLANAYGSVPHEMIQLALRMYHVSEVIQMMLDDCFSGFRMRFSTNNYATNWINMEVGIAKRCTISPILFVMAMEVILKAAEGSAGPANLGVGCSMPPLKAFMDDTTIICSKEDETRWMLT</sequence>
<proteinExistence type="predicted"/>
<dbReference type="Pfam" id="PF00078">
    <property type="entry name" value="RVT_1"/>
    <property type="match status" value="1"/>
</dbReference>
<dbReference type="GO" id="GO:0003964">
    <property type="term" value="F:RNA-directed DNA polymerase activity"/>
    <property type="evidence" value="ECO:0007669"/>
    <property type="project" value="UniProtKB-KW"/>
</dbReference>
<dbReference type="CDD" id="cd01650">
    <property type="entry name" value="RT_nLTR_like"/>
    <property type="match status" value="1"/>
</dbReference>
<evidence type="ECO:0000313" key="2">
    <source>
        <dbReference type="EMBL" id="GFO10274.1"/>
    </source>
</evidence>
<protein>
    <submittedName>
        <fullName evidence="2">Reverse transcriptase</fullName>
    </submittedName>
</protein>